<dbReference type="AlphaFoldDB" id="A0A1V6PP42"/>
<keyword evidence="11" id="KW-1185">Reference proteome</keyword>
<organism evidence="10 11">
    <name type="scientific">Penicillium decumbens</name>
    <dbReference type="NCBI Taxonomy" id="69771"/>
    <lineage>
        <taxon>Eukaryota</taxon>
        <taxon>Fungi</taxon>
        <taxon>Dikarya</taxon>
        <taxon>Ascomycota</taxon>
        <taxon>Pezizomycotina</taxon>
        <taxon>Eurotiomycetes</taxon>
        <taxon>Eurotiomycetidae</taxon>
        <taxon>Eurotiales</taxon>
        <taxon>Aspergillaceae</taxon>
        <taxon>Penicillium</taxon>
    </lineage>
</organism>
<dbReference type="Gene3D" id="3.40.50.1820">
    <property type="entry name" value="alpha/beta hydrolase"/>
    <property type="match status" value="1"/>
</dbReference>
<evidence type="ECO:0000256" key="2">
    <source>
        <dbReference type="ARBA" id="ARBA00022679"/>
    </source>
</evidence>
<dbReference type="EC" id="2.3.1.84" evidence="6"/>
<evidence type="ECO:0000313" key="11">
    <source>
        <dbReference type="Proteomes" id="UP000191522"/>
    </source>
</evidence>
<protein>
    <recommendedName>
        <fullName evidence="6">alcohol O-acetyltransferase</fullName>
        <ecNumber evidence="6">2.3.1.84</ecNumber>
    </recommendedName>
    <alternativeName>
        <fullName evidence="7">Alcohol O-acetyltransferase</fullName>
    </alternativeName>
</protein>
<dbReference type="GO" id="GO:0008126">
    <property type="term" value="F:acetylesterase activity"/>
    <property type="evidence" value="ECO:0007669"/>
    <property type="project" value="TreeGrafter"/>
</dbReference>
<proteinExistence type="inferred from homology"/>
<dbReference type="GO" id="GO:0051793">
    <property type="term" value="P:medium-chain fatty acid catabolic process"/>
    <property type="evidence" value="ECO:0007669"/>
    <property type="project" value="UniProtKB-ARBA"/>
</dbReference>
<dbReference type="EMBL" id="MDYL01000001">
    <property type="protein sequence ID" value="OQD78296.1"/>
    <property type="molecule type" value="Genomic_DNA"/>
</dbReference>
<feature type="compositionally biased region" description="Basic and acidic residues" evidence="8">
    <location>
        <begin position="460"/>
        <end position="469"/>
    </location>
</feature>
<name>A0A1V6PP42_PENDC</name>
<dbReference type="Pfam" id="PF00561">
    <property type="entry name" value="Abhydrolase_1"/>
    <property type="match status" value="1"/>
</dbReference>
<comment type="caution">
    <text evidence="10">The sequence shown here is derived from an EMBL/GenBank/DDBJ whole genome shotgun (WGS) entry which is preliminary data.</text>
</comment>
<reference evidence="11" key="1">
    <citation type="journal article" date="2017" name="Nat. Microbiol.">
        <title>Global analysis of biosynthetic gene clusters reveals vast potential of secondary metabolite production in Penicillium species.</title>
        <authorList>
            <person name="Nielsen J.C."/>
            <person name="Grijseels S."/>
            <person name="Prigent S."/>
            <person name="Ji B."/>
            <person name="Dainat J."/>
            <person name="Nielsen K.F."/>
            <person name="Frisvad J.C."/>
            <person name="Workman M."/>
            <person name="Nielsen J."/>
        </authorList>
    </citation>
    <scope>NUCLEOTIDE SEQUENCE [LARGE SCALE GENOMIC DNA]</scope>
    <source>
        <strain evidence="11">IBT 11843</strain>
    </source>
</reference>
<evidence type="ECO:0000256" key="5">
    <source>
        <dbReference type="ARBA" id="ARBA00054277"/>
    </source>
</evidence>
<dbReference type="InterPro" id="IPR000073">
    <property type="entry name" value="AB_hydrolase_1"/>
</dbReference>
<accession>A0A1V6PP42</accession>
<comment type="function">
    <text evidence="5">Displays enzymatic activity both for medium-chain fatty acid (MCFA) ethyl ester synthesis and hydrolysis (esterase activity). MCFA are toxic for yeast and this enzyme could thus be involved in their detoxification by esterification.</text>
</comment>
<evidence type="ECO:0000256" key="1">
    <source>
        <dbReference type="ARBA" id="ARBA00010884"/>
    </source>
</evidence>
<evidence type="ECO:0000256" key="4">
    <source>
        <dbReference type="ARBA" id="ARBA00050620"/>
    </source>
</evidence>
<dbReference type="PANTHER" id="PTHR10794">
    <property type="entry name" value="ABHYDROLASE DOMAIN-CONTAINING PROTEIN"/>
    <property type="match status" value="1"/>
</dbReference>
<evidence type="ECO:0000256" key="6">
    <source>
        <dbReference type="ARBA" id="ARBA00066969"/>
    </source>
</evidence>
<keyword evidence="2" id="KW-0808">Transferase</keyword>
<dbReference type="GO" id="GO:0051792">
    <property type="term" value="P:medium-chain fatty acid biosynthetic process"/>
    <property type="evidence" value="ECO:0007669"/>
    <property type="project" value="TreeGrafter"/>
</dbReference>
<dbReference type="STRING" id="69771.A0A1V6PP42"/>
<keyword evidence="3" id="KW-0378">Hydrolase</keyword>
<evidence type="ECO:0000313" key="10">
    <source>
        <dbReference type="EMBL" id="OQD78296.1"/>
    </source>
</evidence>
<evidence type="ECO:0000259" key="9">
    <source>
        <dbReference type="Pfam" id="PF00561"/>
    </source>
</evidence>
<feature type="region of interest" description="Disordered" evidence="8">
    <location>
        <begin position="455"/>
        <end position="486"/>
    </location>
</feature>
<dbReference type="OMA" id="MMTTSWG"/>
<gene>
    <name evidence="10" type="ORF">PENDEC_c001G02814</name>
</gene>
<dbReference type="Proteomes" id="UP000191522">
    <property type="component" value="Unassembled WGS sequence"/>
</dbReference>
<dbReference type="GO" id="GO:0047372">
    <property type="term" value="F:monoacylglycerol lipase activity"/>
    <property type="evidence" value="ECO:0007669"/>
    <property type="project" value="TreeGrafter"/>
</dbReference>
<sequence length="486" mass="54503">MSEFATELLRTFPISLLLSGLLAMGLLSRLRPSGRISFFHAKDNKLLLTKVSGKTGAKEQTTLVDVCRDATPETCHLNPFLFNGHLQTAWTVMKHDNVPVYYKRKIFESESPMFTGHYAMDFVVKPYDMPLEEGELTDQARKYTQPEGLPPRTSFFTPEELSALPSDDTKPMLVVLHGLSGGSHEVYLRHVLAPLIEDGLWEACVVNSRGCAQTKISTGVLYNARATWDVREAVKWIRKAFPNRPLFGIGFSLGANILANYLGEEGDNCQLKAAVLCASPWNLDVSSAYLQSTWLGREVYSKTMGTSMKKLFETHVEQVSTNPRIDVEAVRSITYLHEFDRALQCPTWGYPTEGAYYRDASSTDAMLSIRIPFLSVQAEDDPIACRDALPFQEMTQTPYGVMVTTSWGGHLGWFEFGGNRWFVKPVTNFLNKMAREIDTQVPGVVEHPEKLPGQIASHAGLDKDPDMAPKPEFNPVRRKLDMKLPQ</sequence>
<dbReference type="GO" id="GO:0017000">
    <property type="term" value="P:antibiotic biosynthetic process"/>
    <property type="evidence" value="ECO:0007669"/>
    <property type="project" value="UniProtKB-ARBA"/>
</dbReference>
<comment type="similarity">
    <text evidence="1">Belongs to the AB hydrolase superfamily. AB hydrolase 4 family.</text>
</comment>
<dbReference type="PANTHER" id="PTHR10794:SF63">
    <property type="entry name" value="ALPHA_BETA HYDROLASE 1, ISOFORM A"/>
    <property type="match status" value="1"/>
</dbReference>
<dbReference type="OrthoDB" id="5954035at2759"/>
<feature type="domain" description="AB hydrolase-1" evidence="9">
    <location>
        <begin position="171"/>
        <end position="383"/>
    </location>
</feature>
<dbReference type="GO" id="GO:0004026">
    <property type="term" value="F:alcohol O-acetyltransferase activity"/>
    <property type="evidence" value="ECO:0007669"/>
    <property type="project" value="UniProtKB-EC"/>
</dbReference>
<dbReference type="InterPro" id="IPR029058">
    <property type="entry name" value="AB_hydrolase_fold"/>
</dbReference>
<evidence type="ECO:0000256" key="8">
    <source>
        <dbReference type="SAM" id="MobiDB-lite"/>
    </source>
</evidence>
<comment type="catalytic activity">
    <reaction evidence="4">
        <text>an aliphatic alcohol + acetyl-CoA = an acetyl ester + CoA</text>
        <dbReference type="Rhea" id="RHEA:17229"/>
        <dbReference type="ChEBI" id="CHEBI:2571"/>
        <dbReference type="ChEBI" id="CHEBI:47622"/>
        <dbReference type="ChEBI" id="CHEBI:57287"/>
        <dbReference type="ChEBI" id="CHEBI:57288"/>
        <dbReference type="EC" id="2.3.1.84"/>
    </reaction>
</comment>
<dbReference type="SUPFAM" id="SSF53474">
    <property type="entry name" value="alpha/beta-Hydrolases"/>
    <property type="match status" value="1"/>
</dbReference>
<dbReference type="InterPro" id="IPR050960">
    <property type="entry name" value="AB_hydrolase_4_sf"/>
</dbReference>
<dbReference type="FunFam" id="3.40.50.1820:FF:000137">
    <property type="entry name" value="EEB1p Acyl-coenzymeA:ethanol O-acyltransferase"/>
    <property type="match status" value="1"/>
</dbReference>
<evidence type="ECO:0000256" key="7">
    <source>
        <dbReference type="ARBA" id="ARBA00080774"/>
    </source>
</evidence>
<evidence type="ECO:0000256" key="3">
    <source>
        <dbReference type="ARBA" id="ARBA00022801"/>
    </source>
</evidence>